<dbReference type="PANTHER" id="PTHR18964">
    <property type="entry name" value="ROK (REPRESSOR, ORF, KINASE) FAMILY"/>
    <property type="match status" value="1"/>
</dbReference>
<dbReference type="Proteomes" id="UP000217918">
    <property type="component" value="Unassembled WGS sequence"/>
</dbReference>
<dbReference type="SUPFAM" id="SSF53067">
    <property type="entry name" value="Actin-like ATPase domain"/>
    <property type="match status" value="1"/>
</dbReference>
<dbReference type="SUPFAM" id="SSF46785">
    <property type="entry name" value="Winged helix' DNA-binding domain"/>
    <property type="match status" value="1"/>
</dbReference>
<name>A0A2A3TUP4_LEVBR</name>
<sequence>MVKEQNRRNSHDYNYQRIIAYIFNHRSISRSDIAAALDLNKATVSLLCGEMQQRGLLSEVGSGSASANGGRKPTLLEINKQYGYTITVEIEAQLVRALACYLDGETIAFQQFKLTTTSNLPQELQRLVAKFKDIEDTQHGLLGICFAIHGLVNHNQIQSSFVDLSQVAFMDLFADYQVPIILENEANLAALYSRDFIQTAAQKNTVTLSIHQGISAGLILGDQLYRGSQGRVGKIGTNIVMPAFPINNRRSLVTYQDVYSELAIVRQISELVEKTTLSLDDISKLYDDHNSEVVTVISQFANGVAEMLHNMAGMLDPDVFYLNSPLLHQVPSALGQIRRYFKRLSGYDISIQLMPNIQLATLLGGAALLTHQALGLDGQTLNLWEYSND</sequence>
<evidence type="ECO:0000313" key="5">
    <source>
        <dbReference type="Proteomes" id="UP000217918"/>
    </source>
</evidence>
<dbReference type="InterPro" id="IPR036390">
    <property type="entry name" value="WH_DNA-bd_sf"/>
</dbReference>
<dbReference type="Gene3D" id="1.10.10.10">
    <property type="entry name" value="Winged helix-like DNA-binding domain superfamily/Winged helix DNA-binding domain"/>
    <property type="match status" value="1"/>
</dbReference>
<dbReference type="Pfam" id="PF00480">
    <property type="entry name" value="ROK"/>
    <property type="match status" value="1"/>
</dbReference>
<accession>A0A2A3TUP4</accession>
<keyword evidence="3" id="KW-0859">Xylose metabolism</keyword>
<dbReference type="GO" id="GO:0042732">
    <property type="term" value="P:D-xylose metabolic process"/>
    <property type="evidence" value="ECO:0007669"/>
    <property type="project" value="UniProtKB-KW"/>
</dbReference>
<dbReference type="EMBL" id="NVYO01000001">
    <property type="protein sequence ID" value="PBQ22501.1"/>
    <property type="molecule type" value="Genomic_DNA"/>
</dbReference>
<reference evidence="4 5" key="1">
    <citation type="submission" date="2017-09" db="EMBL/GenBank/DDBJ databases">
        <title>Genome sequence of Lactobacillus brevis D7.</title>
        <authorList>
            <person name="Kwon M.-S."/>
            <person name="Lim S.K."/>
            <person name="Choi H.-J."/>
        </authorList>
    </citation>
    <scope>NUCLEOTIDE SEQUENCE [LARGE SCALE GENOMIC DNA]</scope>
    <source>
        <strain evidence="4 5">D7</strain>
    </source>
</reference>
<dbReference type="InterPro" id="IPR036388">
    <property type="entry name" value="WH-like_DNA-bd_sf"/>
</dbReference>
<protein>
    <submittedName>
        <fullName evidence="4">XylR family transcriptional regulator</fullName>
    </submittedName>
</protein>
<dbReference type="AlphaFoldDB" id="A0A2A3TUP4"/>
<evidence type="ECO:0000313" key="4">
    <source>
        <dbReference type="EMBL" id="PBQ22501.1"/>
    </source>
</evidence>
<evidence type="ECO:0000256" key="1">
    <source>
        <dbReference type="ARBA" id="ARBA00002486"/>
    </source>
</evidence>
<dbReference type="Gene3D" id="3.30.420.40">
    <property type="match status" value="2"/>
</dbReference>
<gene>
    <name evidence="4" type="ORF">CNR29_00105</name>
</gene>
<comment type="similarity">
    <text evidence="2">Belongs to the ROK (NagC/XylR) family.</text>
</comment>
<comment type="function">
    <text evidence="1">Transcriptional repressor of xylose-utilizing enzymes.</text>
</comment>
<organism evidence="4 5">
    <name type="scientific">Levilactobacillus brevis</name>
    <name type="common">Lactobacillus brevis</name>
    <dbReference type="NCBI Taxonomy" id="1580"/>
    <lineage>
        <taxon>Bacteria</taxon>
        <taxon>Bacillati</taxon>
        <taxon>Bacillota</taxon>
        <taxon>Bacilli</taxon>
        <taxon>Lactobacillales</taxon>
        <taxon>Lactobacillaceae</taxon>
        <taxon>Levilactobacillus</taxon>
    </lineage>
</organism>
<dbReference type="InterPro" id="IPR000600">
    <property type="entry name" value="ROK"/>
</dbReference>
<dbReference type="RefSeq" id="WP_096109480.1">
    <property type="nucleotide sequence ID" value="NZ_CAKMBG010000004.1"/>
</dbReference>
<dbReference type="InterPro" id="IPR043129">
    <property type="entry name" value="ATPase_NBD"/>
</dbReference>
<evidence type="ECO:0000256" key="2">
    <source>
        <dbReference type="ARBA" id="ARBA00006479"/>
    </source>
</evidence>
<keyword evidence="3" id="KW-0119">Carbohydrate metabolism</keyword>
<comment type="caution">
    <text evidence="4">The sequence shown here is derived from an EMBL/GenBank/DDBJ whole genome shotgun (WGS) entry which is preliminary data.</text>
</comment>
<evidence type="ECO:0000256" key="3">
    <source>
        <dbReference type="ARBA" id="ARBA00022629"/>
    </source>
</evidence>
<proteinExistence type="inferred from homology"/>
<dbReference type="PANTHER" id="PTHR18964:SF149">
    <property type="entry name" value="BIFUNCTIONAL UDP-N-ACETYLGLUCOSAMINE 2-EPIMERASE_N-ACETYLMANNOSAMINE KINASE"/>
    <property type="match status" value="1"/>
</dbReference>